<evidence type="ECO:0008006" key="5">
    <source>
        <dbReference type="Google" id="ProtNLM"/>
    </source>
</evidence>
<evidence type="ECO:0000256" key="1">
    <source>
        <dbReference type="PROSITE-ProRule" id="PRU00023"/>
    </source>
</evidence>
<reference evidence="2" key="1">
    <citation type="submission" date="2022-10" db="EMBL/GenBank/DDBJ databases">
        <authorList>
            <person name="Chen Y."/>
            <person name="Dougan E. K."/>
            <person name="Chan C."/>
            <person name="Rhodes N."/>
            <person name="Thang M."/>
        </authorList>
    </citation>
    <scope>NUCLEOTIDE SEQUENCE</scope>
</reference>
<name>A0A9P1GIN1_9DINO</name>
<dbReference type="InterPro" id="IPR002110">
    <property type="entry name" value="Ankyrin_rpt"/>
</dbReference>
<dbReference type="InterPro" id="IPR036770">
    <property type="entry name" value="Ankyrin_rpt-contain_sf"/>
</dbReference>
<dbReference type="OrthoDB" id="3246549at2759"/>
<dbReference type="Gene3D" id="1.25.40.20">
    <property type="entry name" value="Ankyrin repeat-containing domain"/>
    <property type="match status" value="1"/>
</dbReference>
<reference evidence="3 4" key="2">
    <citation type="submission" date="2024-05" db="EMBL/GenBank/DDBJ databases">
        <authorList>
            <person name="Chen Y."/>
            <person name="Shah S."/>
            <person name="Dougan E. K."/>
            <person name="Thang M."/>
            <person name="Chan C."/>
        </authorList>
    </citation>
    <scope>NUCLEOTIDE SEQUENCE [LARGE SCALE GENOMIC DNA]</scope>
</reference>
<proteinExistence type="predicted"/>
<keyword evidence="4" id="KW-1185">Reference proteome</keyword>
<evidence type="ECO:0000313" key="2">
    <source>
        <dbReference type="EMBL" id="CAI4011669.1"/>
    </source>
</evidence>
<comment type="caution">
    <text evidence="2">The sequence shown here is derived from an EMBL/GenBank/DDBJ whole genome shotgun (WGS) entry which is preliminary data.</text>
</comment>
<dbReference type="Pfam" id="PF00023">
    <property type="entry name" value="Ank"/>
    <property type="match status" value="1"/>
</dbReference>
<dbReference type="EMBL" id="CAMXCT010005201">
    <property type="protein sequence ID" value="CAI4011669.1"/>
    <property type="molecule type" value="Genomic_DNA"/>
</dbReference>
<dbReference type="PROSITE" id="PS50297">
    <property type="entry name" value="ANK_REP_REGION"/>
    <property type="match status" value="1"/>
</dbReference>
<sequence>MLRPLKWLNPTVTHFGSCRSQFFLAQTSRLLHLGSLKMKAMACTATLMEDKDRSQLEKDTKKKSMTTDKIVKRHRQKVADSRVKIYNFLVCHGFDPENVNFRKTTRRGFLFDSYTFPLHVAAKQNDPEMVALLLWFGADPLHFDSGSRTAYDCATTEVKAVFERMNAAPHSARLCGKTKLERIPAPRGFERFFEELEKDPLVRGCLALGTPLDCEDPSGKTSPRVKYTRVWYAIAGRMWFDDLWFLKKTVIFHSKLVNYHRVIILFHFWLCRMSSRCAGFGAAKRICRRVETSFGSHVQRIIYCTP</sequence>
<organism evidence="2">
    <name type="scientific">Cladocopium goreaui</name>
    <dbReference type="NCBI Taxonomy" id="2562237"/>
    <lineage>
        <taxon>Eukaryota</taxon>
        <taxon>Sar</taxon>
        <taxon>Alveolata</taxon>
        <taxon>Dinophyceae</taxon>
        <taxon>Suessiales</taxon>
        <taxon>Symbiodiniaceae</taxon>
        <taxon>Cladocopium</taxon>
    </lineage>
</organism>
<dbReference type="EMBL" id="CAMXCT030005201">
    <property type="protein sequence ID" value="CAL4798981.1"/>
    <property type="molecule type" value="Genomic_DNA"/>
</dbReference>
<accession>A0A9P1GIN1</accession>
<protein>
    <recommendedName>
        <fullName evidence="5">Ankyrin repeat protein</fullName>
    </recommendedName>
</protein>
<dbReference type="SUPFAM" id="SSF48403">
    <property type="entry name" value="Ankyrin repeat"/>
    <property type="match status" value="1"/>
</dbReference>
<dbReference type="EMBL" id="CAMXCT020005201">
    <property type="protein sequence ID" value="CAL1165044.1"/>
    <property type="molecule type" value="Genomic_DNA"/>
</dbReference>
<keyword evidence="1" id="KW-0040">ANK repeat</keyword>
<dbReference type="Proteomes" id="UP001152797">
    <property type="component" value="Unassembled WGS sequence"/>
</dbReference>
<dbReference type="PROSITE" id="PS50088">
    <property type="entry name" value="ANK_REPEAT"/>
    <property type="match status" value="1"/>
</dbReference>
<evidence type="ECO:0000313" key="4">
    <source>
        <dbReference type="Proteomes" id="UP001152797"/>
    </source>
</evidence>
<feature type="repeat" description="ANK" evidence="1">
    <location>
        <begin position="113"/>
        <end position="145"/>
    </location>
</feature>
<evidence type="ECO:0000313" key="3">
    <source>
        <dbReference type="EMBL" id="CAL4798981.1"/>
    </source>
</evidence>
<dbReference type="AlphaFoldDB" id="A0A9P1GIN1"/>
<gene>
    <name evidence="2" type="ORF">C1SCF055_LOCUS36807</name>
</gene>